<dbReference type="Proteomes" id="UP000534783">
    <property type="component" value="Unassembled WGS sequence"/>
</dbReference>
<evidence type="ECO:0000313" key="1">
    <source>
        <dbReference type="EMBL" id="NKE72104.1"/>
    </source>
</evidence>
<accession>A0A7X6DRN8</accession>
<dbReference type="EMBL" id="VTOW01000003">
    <property type="protein sequence ID" value="NKE72104.1"/>
    <property type="molecule type" value="Genomic_DNA"/>
</dbReference>
<dbReference type="AlphaFoldDB" id="A0A7X6DRN8"/>
<protein>
    <submittedName>
        <fullName evidence="1">Uncharacterized protein</fullName>
    </submittedName>
</protein>
<dbReference type="RefSeq" id="WP_168061469.1">
    <property type="nucleotide sequence ID" value="NZ_VTOW01000003.1"/>
</dbReference>
<evidence type="ECO:0000313" key="2">
    <source>
        <dbReference type="Proteomes" id="UP000534783"/>
    </source>
</evidence>
<organism evidence="1 2">
    <name type="scientific">Candidatus Manganitrophus noduliformans</name>
    <dbReference type="NCBI Taxonomy" id="2606439"/>
    <lineage>
        <taxon>Bacteria</taxon>
        <taxon>Pseudomonadati</taxon>
        <taxon>Nitrospirota</taxon>
        <taxon>Nitrospiria</taxon>
        <taxon>Candidatus Troglogloeales</taxon>
        <taxon>Candidatus Manganitrophaceae</taxon>
        <taxon>Candidatus Manganitrophus</taxon>
    </lineage>
</organism>
<reference evidence="1 2" key="1">
    <citation type="journal article" date="2020" name="Nature">
        <title>Bacterial chemolithoautotrophy via manganese oxidation.</title>
        <authorList>
            <person name="Yu H."/>
            <person name="Leadbetter J.R."/>
        </authorList>
    </citation>
    <scope>NUCLEOTIDE SEQUENCE [LARGE SCALE GENOMIC DNA]</scope>
    <source>
        <strain evidence="1 2">Mn-1</strain>
    </source>
</reference>
<name>A0A7X6DRN8_9BACT</name>
<comment type="caution">
    <text evidence="1">The sequence shown here is derived from an EMBL/GenBank/DDBJ whole genome shotgun (WGS) entry which is preliminary data.</text>
</comment>
<gene>
    <name evidence="1" type="ORF">MNODULE_15245</name>
</gene>
<keyword evidence="2" id="KW-1185">Reference proteome</keyword>
<proteinExistence type="predicted"/>
<sequence length="317" mass="34241">MSARYEGTAEFNARHPEENQYGQTLGIDLHSRGGRRFDLRITESVAYVPELPAFSFGRSGDPLAPEANQGIQVGRTNTFRNRAGMVLGYRWTPLFSASLSYNNLINRYQGGTLRDHIVHEGGLSGNYQASRNLQWRISYSASLKEYEEADSILAHQSDIGAVYQINRTFRANLGAGAALIPGDSTQWTFGAGVEKTGPMGSLSLQYIRGIGTGGGVTTTPTLTQNLVAGVTRVLGRSASASLRFGYGVNEALSGSPLEISTQEVGIEMQASLFSWLSGGVNYSYLSQRTEGGATDRGARRNLVMVTLTAAPALRIMQ</sequence>